<evidence type="ECO:0000313" key="1">
    <source>
        <dbReference type="EMBL" id="JAD38801.1"/>
    </source>
</evidence>
<dbReference type="AlphaFoldDB" id="A0A0A8ZJ12"/>
<accession>A0A0A8ZJ12</accession>
<reference evidence="1" key="1">
    <citation type="submission" date="2014-09" db="EMBL/GenBank/DDBJ databases">
        <authorList>
            <person name="Magalhaes I.L.F."/>
            <person name="Oliveira U."/>
            <person name="Santos F.R."/>
            <person name="Vidigal T.H.D.A."/>
            <person name="Brescovit A.D."/>
            <person name="Santos A.J."/>
        </authorList>
    </citation>
    <scope>NUCLEOTIDE SEQUENCE</scope>
    <source>
        <tissue evidence="1">Shoot tissue taken approximately 20 cm above the soil surface</tissue>
    </source>
</reference>
<organism evidence="1">
    <name type="scientific">Arundo donax</name>
    <name type="common">Giant reed</name>
    <name type="synonym">Donax arundinaceus</name>
    <dbReference type="NCBI Taxonomy" id="35708"/>
    <lineage>
        <taxon>Eukaryota</taxon>
        <taxon>Viridiplantae</taxon>
        <taxon>Streptophyta</taxon>
        <taxon>Embryophyta</taxon>
        <taxon>Tracheophyta</taxon>
        <taxon>Spermatophyta</taxon>
        <taxon>Magnoliopsida</taxon>
        <taxon>Liliopsida</taxon>
        <taxon>Poales</taxon>
        <taxon>Poaceae</taxon>
        <taxon>PACMAD clade</taxon>
        <taxon>Arundinoideae</taxon>
        <taxon>Arundineae</taxon>
        <taxon>Arundo</taxon>
    </lineage>
</organism>
<sequence length="47" mass="5059">MCSTVIRSSLLRCSKRRMAIHTGCRLSSATSQLEAAHSLEHVTGGSK</sequence>
<dbReference type="EMBL" id="GBRH01259094">
    <property type="protein sequence ID" value="JAD38801.1"/>
    <property type="molecule type" value="Transcribed_RNA"/>
</dbReference>
<proteinExistence type="predicted"/>
<name>A0A0A8ZJ12_ARUDO</name>
<protein>
    <submittedName>
        <fullName evidence="1">Uncharacterized protein</fullName>
    </submittedName>
</protein>
<reference evidence="1" key="2">
    <citation type="journal article" date="2015" name="Data Brief">
        <title>Shoot transcriptome of the giant reed, Arundo donax.</title>
        <authorList>
            <person name="Barrero R.A."/>
            <person name="Guerrero F.D."/>
            <person name="Moolhuijzen P."/>
            <person name="Goolsby J.A."/>
            <person name="Tidwell J."/>
            <person name="Bellgard S.E."/>
            <person name="Bellgard M.I."/>
        </authorList>
    </citation>
    <scope>NUCLEOTIDE SEQUENCE</scope>
    <source>
        <tissue evidence="1">Shoot tissue taken approximately 20 cm above the soil surface</tissue>
    </source>
</reference>